<dbReference type="Proteomes" id="UP000199706">
    <property type="component" value="Unassembled WGS sequence"/>
</dbReference>
<evidence type="ECO:0000313" key="4">
    <source>
        <dbReference type="Proteomes" id="UP000199706"/>
    </source>
</evidence>
<dbReference type="OrthoDB" id="9009800at2"/>
<reference evidence="3 4" key="1">
    <citation type="submission" date="2016-10" db="EMBL/GenBank/DDBJ databases">
        <authorList>
            <person name="de Groot N.N."/>
        </authorList>
    </citation>
    <scope>NUCLEOTIDE SEQUENCE [LARGE SCALE GENOMIC DNA]</scope>
    <source>
        <strain evidence="3 4">LMG 2247</strain>
    </source>
</reference>
<keyword evidence="1" id="KW-0732">Signal</keyword>
<sequence length="156" mass="16470">MKHALSSDDLLQRAVLTELHAAGLPAGRVGVTAHAGIVTLLGHVEHADHKQTAENAALWVEGVRAVVVAIEICAPGAARLRDDQIASEALMRLAWDAWVPHDALKVTVEQGSVTLAGQVDRAEQKAAALEDVRRLFGVAAVSNRITVKRGGKGVRG</sequence>
<dbReference type="InterPro" id="IPR007055">
    <property type="entry name" value="BON_dom"/>
</dbReference>
<gene>
    <name evidence="3" type="ORF">SAMN05216466_103408</name>
</gene>
<dbReference type="AlphaFoldDB" id="A0A1G7UCZ3"/>
<dbReference type="EMBL" id="FNCJ01000003">
    <property type="protein sequence ID" value="SDG45337.1"/>
    <property type="molecule type" value="Genomic_DNA"/>
</dbReference>
<evidence type="ECO:0000259" key="2">
    <source>
        <dbReference type="PROSITE" id="PS50914"/>
    </source>
</evidence>
<evidence type="ECO:0000256" key="1">
    <source>
        <dbReference type="ARBA" id="ARBA00022729"/>
    </source>
</evidence>
<dbReference type="Gene3D" id="3.30.1340.30">
    <property type="match status" value="2"/>
</dbReference>
<dbReference type="PANTHER" id="PTHR34606">
    <property type="entry name" value="BON DOMAIN-CONTAINING PROTEIN"/>
    <property type="match status" value="1"/>
</dbReference>
<feature type="domain" description="BON" evidence="2">
    <location>
        <begin position="7"/>
        <end position="74"/>
    </location>
</feature>
<dbReference type="Pfam" id="PF04972">
    <property type="entry name" value="BON"/>
    <property type="match status" value="2"/>
</dbReference>
<proteinExistence type="predicted"/>
<protein>
    <submittedName>
        <fullName evidence="3">BON domain-containing protein</fullName>
    </submittedName>
</protein>
<organism evidence="3 4">
    <name type="scientific">Paraburkholderia phenazinium</name>
    <dbReference type="NCBI Taxonomy" id="60549"/>
    <lineage>
        <taxon>Bacteria</taxon>
        <taxon>Pseudomonadati</taxon>
        <taxon>Pseudomonadota</taxon>
        <taxon>Betaproteobacteria</taxon>
        <taxon>Burkholderiales</taxon>
        <taxon>Burkholderiaceae</taxon>
        <taxon>Paraburkholderia</taxon>
    </lineage>
</organism>
<dbReference type="InterPro" id="IPR051686">
    <property type="entry name" value="Lipoprotein_DolP"/>
</dbReference>
<feature type="domain" description="BON" evidence="2">
    <location>
        <begin position="81"/>
        <end position="149"/>
    </location>
</feature>
<evidence type="ECO:0000313" key="3">
    <source>
        <dbReference type="EMBL" id="SDG45337.1"/>
    </source>
</evidence>
<dbReference type="PANTHER" id="PTHR34606:SF4">
    <property type="entry name" value="OUTER MEMBRANE LIPOPROTEIN DOLP"/>
    <property type="match status" value="1"/>
</dbReference>
<dbReference type="PROSITE" id="PS50914">
    <property type="entry name" value="BON"/>
    <property type="match status" value="2"/>
</dbReference>
<dbReference type="InterPro" id="IPR014004">
    <property type="entry name" value="Transpt-assoc_nodulatn_dom_bac"/>
</dbReference>
<dbReference type="RefSeq" id="WP_090683613.1">
    <property type="nucleotide sequence ID" value="NZ_CADERL010000005.1"/>
</dbReference>
<name>A0A1G7UCZ3_9BURK</name>
<accession>A0A1G7UCZ3</accession>
<dbReference type="SMART" id="SM00749">
    <property type="entry name" value="BON"/>
    <property type="match status" value="2"/>
</dbReference>